<organism evidence="2 3">
    <name type="scientific">Polarella glacialis</name>
    <name type="common">Dinoflagellate</name>
    <dbReference type="NCBI Taxonomy" id="89957"/>
    <lineage>
        <taxon>Eukaryota</taxon>
        <taxon>Sar</taxon>
        <taxon>Alveolata</taxon>
        <taxon>Dinophyceae</taxon>
        <taxon>Suessiales</taxon>
        <taxon>Suessiaceae</taxon>
        <taxon>Polarella</taxon>
    </lineage>
</organism>
<feature type="region of interest" description="Disordered" evidence="1">
    <location>
        <begin position="108"/>
        <end position="151"/>
    </location>
</feature>
<dbReference type="Proteomes" id="UP000626109">
    <property type="component" value="Unassembled WGS sequence"/>
</dbReference>
<gene>
    <name evidence="2" type="ORF">PGLA2088_LOCUS9609</name>
</gene>
<proteinExistence type="predicted"/>
<evidence type="ECO:0000313" key="3">
    <source>
        <dbReference type="Proteomes" id="UP000626109"/>
    </source>
</evidence>
<feature type="non-terminal residue" evidence="2">
    <location>
        <position position="151"/>
    </location>
</feature>
<name>A0A813IL56_POLGL</name>
<evidence type="ECO:0000313" key="2">
    <source>
        <dbReference type="EMBL" id="CAE8652319.1"/>
    </source>
</evidence>
<protein>
    <submittedName>
        <fullName evidence="2">Uncharacterized protein</fullName>
    </submittedName>
</protein>
<dbReference type="EMBL" id="CAJNNW010010664">
    <property type="protein sequence ID" value="CAE8652319.1"/>
    <property type="molecule type" value="Genomic_DNA"/>
</dbReference>
<sequence>HLLSDIMGERLVVRRTFLHVEDYEIPKQRRRSAPAVLDMASLREDRGVCLESIVSYESMPFPDEISPLPLEVSCGLAFPEKRPGETQKKGKAARSKISPLPLEVSCGLAFPEKRPGETQKKGKAARSKTSWCDESAIEQSMGMEPWGDMGQ</sequence>
<reference evidence="2" key="1">
    <citation type="submission" date="2021-02" db="EMBL/GenBank/DDBJ databases">
        <authorList>
            <person name="Dougan E. K."/>
            <person name="Rhodes N."/>
            <person name="Thang M."/>
            <person name="Chan C."/>
        </authorList>
    </citation>
    <scope>NUCLEOTIDE SEQUENCE</scope>
</reference>
<evidence type="ECO:0000256" key="1">
    <source>
        <dbReference type="SAM" id="MobiDB-lite"/>
    </source>
</evidence>
<feature type="non-terminal residue" evidence="2">
    <location>
        <position position="1"/>
    </location>
</feature>
<feature type="compositionally biased region" description="Basic and acidic residues" evidence="1">
    <location>
        <begin position="111"/>
        <end position="120"/>
    </location>
</feature>
<dbReference type="AlphaFoldDB" id="A0A813IL56"/>
<comment type="caution">
    <text evidence="2">The sequence shown here is derived from an EMBL/GenBank/DDBJ whole genome shotgun (WGS) entry which is preliminary data.</text>
</comment>
<accession>A0A813IL56</accession>